<dbReference type="PANTHER" id="PTHR43085:SF1">
    <property type="entry name" value="PSEUDOURIDINE KINASE-RELATED"/>
    <property type="match status" value="1"/>
</dbReference>
<comment type="caution">
    <text evidence="7">The sequence shown here is derived from an EMBL/GenBank/DDBJ whole genome shotgun (WGS) entry which is preliminary data.</text>
</comment>
<evidence type="ECO:0000256" key="1">
    <source>
        <dbReference type="ARBA" id="ARBA00010688"/>
    </source>
</evidence>
<evidence type="ECO:0000256" key="4">
    <source>
        <dbReference type="ARBA" id="ARBA00022777"/>
    </source>
</evidence>
<protein>
    <submittedName>
        <fullName evidence="7">Sugar kinase</fullName>
    </submittedName>
</protein>
<dbReference type="Proteomes" id="UP000305471">
    <property type="component" value="Unassembled WGS sequence"/>
</dbReference>
<feature type="domain" description="Carbohydrate kinase PfkB" evidence="6">
    <location>
        <begin position="33"/>
        <end position="299"/>
    </location>
</feature>
<dbReference type="AlphaFoldDB" id="A0A4U0ZJ80"/>
<evidence type="ECO:0000256" key="5">
    <source>
        <dbReference type="ARBA" id="ARBA00022840"/>
    </source>
</evidence>
<keyword evidence="2" id="KW-0808">Transferase</keyword>
<dbReference type="Gene3D" id="3.40.1190.20">
    <property type="match status" value="1"/>
</dbReference>
<keyword evidence="8" id="KW-1185">Reference proteome</keyword>
<gene>
    <name evidence="7" type="ORF">E5672_08640</name>
</gene>
<keyword evidence="3" id="KW-0547">Nucleotide-binding</keyword>
<organism evidence="7 8">
    <name type="scientific">Alteromonas portus</name>
    <dbReference type="NCBI Taxonomy" id="2565549"/>
    <lineage>
        <taxon>Bacteria</taxon>
        <taxon>Pseudomonadati</taxon>
        <taxon>Pseudomonadota</taxon>
        <taxon>Gammaproteobacteria</taxon>
        <taxon>Alteromonadales</taxon>
        <taxon>Alteromonadaceae</taxon>
        <taxon>Alteromonas/Salinimonas group</taxon>
        <taxon>Alteromonas</taxon>
    </lineage>
</organism>
<dbReference type="PANTHER" id="PTHR43085">
    <property type="entry name" value="HEXOKINASE FAMILY MEMBER"/>
    <property type="match status" value="1"/>
</dbReference>
<accession>A0A4U0ZJ80</accession>
<dbReference type="Pfam" id="PF00294">
    <property type="entry name" value="PfkB"/>
    <property type="match status" value="1"/>
</dbReference>
<comment type="similarity">
    <text evidence="1">Belongs to the carbohydrate kinase PfkB family.</text>
</comment>
<dbReference type="InterPro" id="IPR029056">
    <property type="entry name" value="Ribokinase-like"/>
</dbReference>
<dbReference type="SUPFAM" id="SSF53613">
    <property type="entry name" value="Ribokinase-like"/>
    <property type="match status" value="1"/>
</dbReference>
<name>A0A4U0ZJ80_9ALTE</name>
<evidence type="ECO:0000256" key="2">
    <source>
        <dbReference type="ARBA" id="ARBA00022679"/>
    </source>
</evidence>
<reference evidence="7 8" key="1">
    <citation type="submission" date="2019-04" db="EMBL/GenBank/DDBJ databases">
        <title>Alteromonas portus sp. nov., an alginate lyase-excreting marine bacterium.</title>
        <authorList>
            <person name="Huang H."/>
            <person name="Mo K."/>
            <person name="Bao S."/>
        </authorList>
    </citation>
    <scope>NUCLEOTIDE SEQUENCE [LARGE SCALE GENOMIC DNA]</scope>
    <source>
        <strain evidence="7 8">HB161718</strain>
    </source>
</reference>
<keyword evidence="4 7" id="KW-0418">Kinase</keyword>
<keyword evidence="5" id="KW-0067">ATP-binding</keyword>
<evidence type="ECO:0000313" key="8">
    <source>
        <dbReference type="Proteomes" id="UP000305471"/>
    </source>
</evidence>
<dbReference type="GO" id="GO:0016301">
    <property type="term" value="F:kinase activity"/>
    <property type="evidence" value="ECO:0007669"/>
    <property type="project" value="UniProtKB-KW"/>
</dbReference>
<dbReference type="OrthoDB" id="9779730at2"/>
<proteinExistence type="inferred from homology"/>
<dbReference type="RefSeq" id="WP_136781830.1">
    <property type="nucleotide sequence ID" value="NZ_SWCO01000005.1"/>
</dbReference>
<dbReference type="InterPro" id="IPR011611">
    <property type="entry name" value="PfkB_dom"/>
</dbReference>
<evidence type="ECO:0000259" key="6">
    <source>
        <dbReference type="Pfam" id="PF00294"/>
    </source>
</evidence>
<evidence type="ECO:0000256" key="3">
    <source>
        <dbReference type="ARBA" id="ARBA00022741"/>
    </source>
</evidence>
<dbReference type="CDD" id="cd01166">
    <property type="entry name" value="KdgK"/>
    <property type="match status" value="1"/>
</dbReference>
<evidence type="ECO:0000313" key="7">
    <source>
        <dbReference type="EMBL" id="TKB03110.1"/>
    </source>
</evidence>
<dbReference type="EMBL" id="SWCO01000005">
    <property type="protein sequence ID" value="TKB03110.1"/>
    <property type="molecule type" value="Genomic_DNA"/>
</dbReference>
<sequence>MTDILCMGELLAEIMAEDIGQSFTEPGVFLGPYPSGAPAIFADQAAKIGASVAFIGCAGNDGFGELILNRLRSDGVDVSGISRSDELPTGTAFVTYQKDGNREFIFNISNSAAALINEDSVDPALASNCRYFHVMGSSLGNAGSIAAVKRALALVKQSGGKVSFDPNIRPEIMVSPVIQEATQLILEACDILLPSEIDLHYFCGDVPESDAVETLLNKYSMDMVVVKNAAEGCVYYDRTRSIKMPSFKVTEVDPTGAGDCFGGTLIACLAQEIEIERALKLANAAGALAVTQRGPMEGNSTVNELDHFILSVEKKHEC</sequence>
<dbReference type="InterPro" id="IPR050306">
    <property type="entry name" value="PfkB_Carbo_kinase"/>
</dbReference>
<dbReference type="GO" id="GO:0005524">
    <property type="term" value="F:ATP binding"/>
    <property type="evidence" value="ECO:0007669"/>
    <property type="project" value="UniProtKB-KW"/>
</dbReference>